<keyword evidence="7" id="KW-0233">DNA recombination</keyword>
<reference evidence="11" key="1">
    <citation type="journal article" date="2004" name="Nature">
        <title>Community structure and metabolism through reconstruction of microbial genomes from the environment.</title>
        <authorList>
            <person name="Tyson G.W."/>
            <person name="Chapman J."/>
            <person name="Hugenholtz P."/>
            <person name="Allen E.E."/>
            <person name="Ram R.J."/>
            <person name="Richardson P.M."/>
            <person name="Solovyev V.V."/>
            <person name="Rubin E.M."/>
            <person name="Rokhsar D.S."/>
            <person name="Banfield J.F."/>
        </authorList>
    </citation>
    <scope>NUCLEOTIDE SEQUENCE [LARGE SCALE GENOMIC DNA]</scope>
</reference>
<dbReference type="InterPro" id="IPR051399">
    <property type="entry name" value="RNA-guided_DNA_endo/Transpos"/>
</dbReference>
<accession>B6ARW3</accession>
<organism evidence="11">
    <name type="scientific">Leptospirillum sp. Group II '5-way CG'</name>
    <dbReference type="NCBI Taxonomy" id="419541"/>
    <lineage>
        <taxon>Bacteria</taxon>
        <taxon>Pseudomonadati</taxon>
        <taxon>Nitrospirota</taxon>
        <taxon>Nitrospiria</taxon>
        <taxon>Nitrospirales</taxon>
        <taxon>Nitrospiraceae</taxon>
        <taxon>Leptospirillum</taxon>
    </lineage>
</organism>
<dbReference type="GO" id="GO:0003677">
    <property type="term" value="F:DNA binding"/>
    <property type="evidence" value="ECO:0007669"/>
    <property type="project" value="UniProtKB-KW"/>
</dbReference>
<evidence type="ECO:0000259" key="9">
    <source>
        <dbReference type="Pfam" id="PF07282"/>
    </source>
</evidence>
<name>B6ARW3_9BACT</name>
<reference evidence="11" key="2">
    <citation type="journal article" date="2008" name="PLoS Biol.">
        <title>Population genomic analysis of strain variation in Leptospirillum group II bacteria involved in acid mine drainage formation.</title>
        <authorList>
            <person name="Simmons S.L."/>
            <person name="Dibartolo G."/>
            <person name="Denef V.J."/>
            <person name="Goltsman D.S."/>
            <person name="Thelen M.P."/>
            <person name="Banfield J.F."/>
        </authorList>
    </citation>
    <scope>NUCLEOTIDE SEQUENCE [LARGE SCALE GENOMIC DNA]</scope>
</reference>
<dbReference type="Pfam" id="PF07282">
    <property type="entry name" value="Cas12f1-like_TNB"/>
    <property type="match status" value="1"/>
</dbReference>
<dbReference type="PANTHER" id="PTHR30405">
    <property type="entry name" value="TRANSPOSASE"/>
    <property type="match status" value="1"/>
</dbReference>
<evidence type="ECO:0000256" key="6">
    <source>
        <dbReference type="ARBA" id="ARBA00023125"/>
    </source>
</evidence>
<evidence type="ECO:0000259" key="10">
    <source>
        <dbReference type="Pfam" id="PF12323"/>
    </source>
</evidence>
<evidence type="ECO:0000313" key="11">
    <source>
        <dbReference type="EMBL" id="EDZ38209.1"/>
    </source>
</evidence>
<keyword evidence="5" id="KW-0862">Zinc</keyword>
<evidence type="ECO:0000256" key="3">
    <source>
        <dbReference type="ARBA" id="ARBA00022578"/>
    </source>
</evidence>
<comment type="similarity">
    <text evidence="1">In the C-terminal section; belongs to the transposase 35 family.</text>
</comment>
<dbReference type="Pfam" id="PF12323">
    <property type="entry name" value="HTH_OrfB_IS605"/>
    <property type="match status" value="1"/>
</dbReference>
<evidence type="ECO:0000256" key="4">
    <source>
        <dbReference type="ARBA" id="ARBA00022723"/>
    </source>
</evidence>
<feature type="domain" description="Cas12f1-like TNB" evidence="9">
    <location>
        <begin position="306"/>
        <end position="371"/>
    </location>
</feature>
<proteinExistence type="inferred from homology"/>
<feature type="domain" description="Transposase putative helix-turn-helix" evidence="10">
    <location>
        <begin position="15"/>
        <end position="55"/>
    </location>
</feature>
<evidence type="ECO:0000256" key="1">
    <source>
        <dbReference type="ARBA" id="ARBA00008761"/>
    </source>
</evidence>
<dbReference type="Pfam" id="PF01385">
    <property type="entry name" value="OrfB_IS605"/>
    <property type="match status" value="1"/>
</dbReference>
<dbReference type="PANTHER" id="PTHR30405:SF25">
    <property type="entry name" value="RNA-GUIDED DNA ENDONUCLEASE INSQ-RELATED"/>
    <property type="match status" value="1"/>
</dbReference>
<gene>
    <name evidence="11" type="ORF">CGL2_11284030</name>
</gene>
<protein>
    <submittedName>
        <fullName evidence="11">Transposase</fullName>
    </submittedName>
</protein>
<dbReference type="GO" id="GO:0046872">
    <property type="term" value="F:metal ion binding"/>
    <property type="evidence" value="ECO:0007669"/>
    <property type="project" value="UniProtKB-KW"/>
</dbReference>
<keyword evidence="6" id="KW-0238">DNA-binding</keyword>
<dbReference type="InterPro" id="IPR010095">
    <property type="entry name" value="Cas12f1-like_TNB"/>
</dbReference>
<dbReference type="InterPro" id="IPR001959">
    <property type="entry name" value="Transposase"/>
</dbReference>
<keyword evidence="3" id="KW-0815">Transposition</keyword>
<evidence type="ECO:0000256" key="7">
    <source>
        <dbReference type="ARBA" id="ARBA00023172"/>
    </source>
</evidence>
<dbReference type="GO" id="GO:0032196">
    <property type="term" value="P:transposition"/>
    <property type="evidence" value="ECO:0007669"/>
    <property type="project" value="UniProtKB-KW"/>
</dbReference>
<sequence length="380" mass="43382">MPLTHCAIKYKTHNMRKTFKYRLYPTPRQETLLKQQMEECRCLYNHFLEHRKDSWGWYGAGLSLYDQIGTLPSLKKIRPTLSAVYSQTLQNVAVRIDLAFQAFFRRIKNGENPGYPRFKGKGQYSSLTFPQWNSGCDLTGQGLRLSKIGTVPLVLHRPVEGSIKTCTVLRSSTGKWWATLSCENVPEAVLPSNPLPVGIDVGIKTFAALSDGTAVDNPKFFKRSAKRLAQAQRKLELQAQGSPERTKVKKVVAKIHERISFRRTDFAHRESRRMVDRYGKIFVEDITVNEMNAHRCLNRSIRDAAWSQFFFFLSYKAESAGREFRKINPAGTSQTCSSCGYRQKMPLSDRIYHCPCCGMEKGRDHNASLNILRLGLESRG</sequence>
<dbReference type="NCBIfam" id="NF040570">
    <property type="entry name" value="guided_TnpB"/>
    <property type="match status" value="1"/>
</dbReference>
<comment type="similarity">
    <text evidence="2">In the N-terminal section; belongs to the transposase 2 family.</text>
</comment>
<evidence type="ECO:0000256" key="5">
    <source>
        <dbReference type="ARBA" id="ARBA00022833"/>
    </source>
</evidence>
<keyword evidence="4" id="KW-0479">Metal-binding</keyword>
<feature type="domain" description="Probable transposase IS891/IS1136/IS1341" evidence="8">
    <location>
        <begin position="193"/>
        <end position="292"/>
    </location>
</feature>
<dbReference type="EMBL" id="DS995262">
    <property type="protein sequence ID" value="EDZ38209.1"/>
    <property type="molecule type" value="Genomic_DNA"/>
</dbReference>
<dbReference type="AlphaFoldDB" id="B6ARW3"/>
<dbReference type="InterPro" id="IPR021027">
    <property type="entry name" value="Transposase_put_HTH"/>
</dbReference>
<dbReference type="NCBIfam" id="TIGR01766">
    <property type="entry name" value="IS200/IS605 family accessory protein TnpB-like domain"/>
    <property type="match status" value="1"/>
</dbReference>
<evidence type="ECO:0000256" key="2">
    <source>
        <dbReference type="ARBA" id="ARBA00011044"/>
    </source>
</evidence>
<evidence type="ECO:0000259" key="8">
    <source>
        <dbReference type="Pfam" id="PF01385"/>
    </source>
</evidence>
<dbReference type="GO" id="GO:0006310">
    <property type="term" value="P:DNA recombination"/>
    <property type="evidence" value="ECO:0007669"/>
    <property type="project" value="UniProtKB-KW"/>
</dbReference>